<dbReference type="EMBL" id="BART01011253">
    <property type="protein sequence ID" value="GAG82676.1"/>
    <property type="molecule type" value="Genomic_DNA"/>
</dbReference>
<dbReference type="AlphaFoldDB" id="X1CEM2"/>
<dbReference type="SUPFAM" id="SSF82693">
    <property type="entry name" value="Multidrug efflux transporter AcrB pore domain, PN1, PN2, PC1 and PC2 subdomains"/>
    <property type="match status" value="1"/>
</dbReference>
<protein>
    <submittedName>
        <fullName evidence="1">Uncharacterized protein</fullName>
    </submittedName>
</protein>
<dbReference type="Gene3D" id="3.30.70.1430">
    <property type="entry name" value="Multidrug efflux transporter AcrB pore domain"/>
    <property type="match status" value="1"/>
</dbReference>
<organism evidence="1">
    <name type="scientific">marine sediment metagenome</name>
    <dbReference type="NCBI Taxonomy" id="412755"/>
    <lineage>
        <taxon>unclassified sequences</taxon>
        <taxon>metagenomes</taxon>
        <taxon>ecological metagenomes</taxon>
    </lineage>
</organism>
<reference evidence="1" key="1">
    <citation type="journal article" date="2014" name="Front. Microbiol.">
        <title>High frequency of phylogenetically diverse reductive dehalogenase-homologous genes in deep subseafloor sedimentary metagenomes.</title>
        <authorList>
            <person name="Kawai M."/>
            <person name="Futagami T."/>
            <person name="Toyoda A."/>
            <person name="Takaki Y."/>
            <person name="Nishi S."/>
            <person name="Hori S."/>
            <person name="Arai W."/>
            <person name="Tsubouchi T."/>
            <person name="Morono Y."/>
            <person name="Uchiyama I."/>
            <person name="Ito T."/>
            <person name="Fujiyama A."/>
            <person name="Inagaki F."/>
            <person name="Takami H."/>
        </authorList>
    </citation>
    <scope>NUCLEOTIDE SEQUENCE</scope>
    <source>
        <strain evidence="1">Expedition CK06-06</strain>
    </source>
</reference>
<accession>X1CEM2</accession>
<dbReference type="InterPro" id="IPR001036">
    <property type="entry name" value="Acrflvin-R"/>
</dbReference>
<comment type="caution">
    <text evidence="1">The sequence shown here is derived from an EMBL/GenBank/DDBJ whole genome shotgun (WGS) entry which is preliminary data.</text>
</comment>
<dbReference type="GO" id="GO:0005886">
    <property type="term" value="C:plasma membrane"/>
    <property type="evidence" value="ECO:0007669"/>
    <property type="project" value="TreeGrafter"/>
</dbReference>
<dbReference type="GO" id="GO:0042910">
    <property type="term" value="F:xenobiotic transmembrane transporter activity"/>
    <property type="evidence" value="ECO:0007669"/>
    <property type="project" value="TreeGrafter"/>
</dbReference>
<sequence>MRLTLAPSISLNESIRITQIVERRVMKVSEVKEVITRIGRGEVGAHTDPINSAEMYVILNPKEEWRTARTQADLEDVIRLEVGEIPGVLSNFTQPIQMTVDELLEGVRAELA</sequence>
<dbReference type="PANTHER" id="PTHR32063">
    <property type="match status" value="1"/>
</dbReference>
<name>X1CEM2_9ZZZZ</name>
<dbReference type="Pfam" id="PF00873">
    <property type="entry name" value="ACR_tran"/>
    <property type="match status" value="1"/>
</dbReference>
<evidence type="ECO:0000313" key="1">
    <source>
        <dbReference type="EMBL" id="GAG82676.1"/>
    </source>
</evidence>
<gene>
    <name evidence="1" type="ORF">S01H4_24058</name>
</gene>
<feature type="non-terminal residue" evidence="1">
    <location>
        <position position="112"/>
    </location>
</feature>
<dbReference type="PANTHER" id="PTHR32063:SF24">
    <property type="entry name" value="CATION EFFLUX SYSTEM (ACRB_ACRD_ACRF FAMILY)"/>
    <property type="match status" value="1"/>
</dbReference>
<proteinExistence type="predicted"/>